<protein>
    <submittedName>
        <fullName evidence="1">Uncharacterized protein</fullName>
    </submittedName>
</protein>
<accession>Q7U4Y6</accession>
<organism evidence="1 2">
    <name type="scientific">Parasynechococcus marenigrum (strain WH8102)</name>
    <dbReference type="NCBI Taxonomy" id="84588"/>
    <lineage>
        <taxon>Bacteria</taxon>
        <taxon>Bacillati</taxon>
        <taxon>Cyanobacteriota</taxon>
        <taxon>Cyanophyceae</taxon>
        <taxon>Synechococcales</taxon>
        <taxon>Prochlorococcaceae</taxon>
        <taxon>Parasynechococcus</taxon>
        <taxon>Parasynechococcus marenigrum</taxon>
    </lineage>
</organism>
<gene>
    <name evidence="1" type="ordered locus">SYNW1927</name>
</gene>
<sequence>MTFYTCLDDKGSVIARCQTQEEIAVLKRMGRPIAQVRAMKDQEAVVCSLTGSPSDYNDEY</sequence>
<dbReference type="EMBL" id="BX569694">
    <property type="protein sequence ID" value="CAE08442.1"/>
    <property type="molecule type" value="Genomic_DNA"/>
</dbReference>
<dbReference type="KEGG" id="syw:SYNW1927"/>
<dbReference type="RefSeq" id="WP_011128785.1">
    <property type="nucleotide sequence ID" value="NC_005070.1"/>
</dbReference>
<dbReference type="eggNOG" id="ENOG50345PZ">
    <property type="taxonomic scope" value="Bacteria"/>
</dbReference>
<reference evidence="1 2" key="1">
    <citation type="journal article" date="2003" name="Nature">
        <title>The genome of a motile marine Synechococcus.</title>
        <authorList>
            <person name="Palenik B."/>
            <person name="Brahamsha B."/>
            <person name="Larimer F."/>
            <person name="Land M."/>
            <person name="Hauser L."/>
            <person name="Chain P."/>
            <person name="Lamerdin J."/>
            <person name="Regala W."/>
            <person name="Allen E.A."/>
            <person name="McCarren J."/>
            <person name="Paulsen I."/>
            <person name="Dufresne A."/>
            <person name="Partensky F."/>
            <person name="Webb E."/>
            <person name="Waterbury J."/>
        </authorList>
    </citation>
    <scope>NUCLEOTIDE SEQUENCE [LARGE SCALE GENOMIC DNA]</scope>
    <source>
        <strain evidence="1 2">WH8102</strain>
    </source>
</reference>
<evidence type="ECO:0000313" key="2">
    <source>
        <dbReference type="Proteomes" id="UP000001422"/>
    </source>
</evidence>
<dbReference type="HOGENOM" id="CLU_209900_0_0_3"/>
<dbReference type="Proteomes" id="UP000001422">
    <property type="component" value="Chromosome"/>
</dbReference>
<dbReference type="AlphaFoldDB" id="Q7U4Y6"/>
<name>Q7U4Y6_PARMW</name>
<proteinExistence type="predicted"/>
<keyword evidence="2" id="KW-1185">Reference proteome</keyword>
<evidence type="ECO:0000313" key="1">
    <source>
        <dbReference type="EMBL" id="CAE08442.1"/>
    </source>
</evidence>